<dbReference type="PANTHER" id="PTHR23517:SF3">
    <property type="entry name" value="INTEGRAL MEMBRANE TRANSPORT PROTEIN"/>
    <property type="match status" value="1"/>
</dbReference>
<comment type="subcellular location">
    <subcellularLocation>
        <location evidence="1">Cell membrane</location>
        <topology evidence="1">Multi-pass membrane protein</topology>
    </subcellularLocation>
</comment>
<evidence type="ECO:0000256" key="5">
    <source>
        <dbReference type="ARBA" id="ARBA00022989"/>
    </source>
</evidence>
<proteinExistence type="predicted"/>
<feature type="transmembrane region" description="Helical" evidence="7">
    <location>
        <begin position="288"/>
        <end position="308"/>
    </location>
</feature>
<keyword evidence="4 7" id="KW-0812">Transmembrane</keyword>
<evidence type="ECO:0000256" key="7">
    <source>
        <dbReference type="SAM" id="Phobius"/>
    </source>
</evidence>
<evidence type="ECO:0000256" key="2">
    <source>
        <dbReference type="ARBA" id="ARBA00022448"/>
    </source>
</evidence>
<protein>
    <submittedName>
        <fullName evidence="9">MFS transporter</fullName>
    </submittedName>
</protein>
<feature type="domain" description="Major facilitator superfamily (MFS) profile" evidence="8">
    <location>
        <begin position="1"/>
        <end position="378"/>
    </location>
</feature>
<dbReference type="EMBL" id="JABBPK010000001">
    <property type="protein sequence ID" value="NMO77121.1"/>
    <property type="molecule type" value="Genomic_DNA"/>
</dbReference>
<keyword evidence="5 7" id="KW-1133">Transmembrane helix</keyword>
<feature type="transmembrane region" description="Helical" evidence="7">
    <location>
        <begin position="266"/>
        <end position="282"/>
    </location>
</feature>
<feature type="transmembrane region" description="Helical" evidence="7">
    <location>
        <begin position="55"/>
        <end position="75"/>
    </location>
</feature>
<keyword evidence="2" id="KW-0813">Transport</keyword>
<dbReference type="Gene3D" id="1.20.1250.20">
    <property type="entry name" value="MFS general substrate transporter like domains"/>
    <property type="match status" value="2"/>
</dbReference>
<dbReference type="GO" id="GO:0022857">
    <property type="term" value="F:transmembrane transporter activity"/>
    <property type="evidence" value="ECO:0007669"/>
    <property type="project" value="InterPro"/>
</dbReference>
<gene>
    <name evidence="9" type="ORF">HHU08_08950</name>
</gene>
<feature type="transmembrane region" description="Helical" evidence="7">
    <location>
        <begin position="328"/>
        <end position="348"/>
    </location>
</feature>
<organism evidence="9 10">
    <name type="scientific">Niallia alba</name>
    <dbReference type="NCBI Taxonomy" id="2729105"/>
    <lineage>
        <taxon>Bacteria</taxon>
        <taxon>Bacillati</taxon>
        <taxon>Bacillota</taxon>
        <taxon>Bacilli</taxon>
        <taxon>Bacillales</taxon>
        <taxon>Bacillaceae</taxon>
        <taxon>Niallia</taxon>
    </lineage>
</organism>
<dbReference type="CDD" id="cd17337">
    <property type="entry name" value="MFS_CsbX"/>
    <property type="match status" value="1"/>
</dbReference>
<dbReference type="InterPro" id="IPR011701">
    <property type="entry name" value="MFS"/>
</dbReference>
<keyword evidence="6 7" id="KW-0472">Membrane</keyword>
<keyword evidence="10" id="KW-1185">Reference proteome</keyword>
<evidence type="ECO:0000256" key="4">
    <source>
        <dbReference type="ARBA" id="ARBA00022692"/>
    </source>
</evidence>
<dbReference type="PANTHER" id="PTHR23517">
    <property type="entry name" value="RESISTANCE PROTEIN MDTM, PUTATIVE-RELATED-RELATED"/>
    <property type="match status" value="1"/>
</dbReference>
<dbReference type="SUPFAM" id="SSF103473">
    <property type="entry name" value="MFS general substrate transporter"/>
    <property type="match status" value="1"/>
</dbReference>
<dbReference type="InterPro" id="IPR020846">
    <property type="entry name" value="MFS_dom"/>
</dbReference>
<accession>A0A7Y0K7A1</accession>
<name>A0A7Y0K7A1_9BACI</name>
<feature type="transmembrane region" description="Helical" evidence="7">
    <location>
        <begin position="354"/>
        <end position="373"/>
    </location>
</feature>
<feature type="transmembrane region" description="Helical" evidence="7">
    <location>
        <begin position="119"/>
        <end position="142"/>
    </location>
</feature>
<evidence type="ECO:0000313" key="9">
    <source>
        <dbReference type="EMBL" id="NMO77121.1"/>
    </source>
</evidence>
<dbReference type="InterPro" id="IPR050171">
    <property type="entry name" value="MFS_Transporters"/>
</dbReference>
<feature type="transmembrane region" description="Helical" evidence="7">
    <location>
        <begin position="148"/>
        <end position="167"/>
    </location>
</feature>
<keyword evidence="3" id="KW-1003">Cell membrane</keyword>
<dbReference type="Pfam" id="PF07690">
    <property type="entry name" value="MFS_1"/>
    <property type="match status" value="1"/>
</dbReference>
<dbReference type="PROSITE" id="PS50850">
    <property type="entry name" value="MFS"/>
    <property type="match status" value="1"/>
</dbReference>
<dbReference type="AlphaFoldDB" id="A0A7Y0K7A1"/>
<dbReference type="Proteomes" id="UP000588491">
    <property type="component" value="Unassembled WGS sequence"/>
</dbReference>
<dbReference type="InterPro" id="IPR036259">
    <property type="entry name" value="MFS_trans_sf"/>
</dbReference>
<comment type="caution">
    <text evidence="9">The sequence shown here is derived from an EMBL/GenBank/DDBJ whole genome shotgun (WGS) entry which is preliminary data.</text>
</comment>
<feature type="transmembrane region" description="Helical" evidence="7">
    <location>
        <begin position="81"/>
        <end position="107"/>
    </location>
</feature>
<reference evidence="9 10" key="1">
    <citation type="submission" date="2020-04" db="EMBL/GenBank/DDBJ databases">
        <title>Bacillus sp. UniB3 isolated from commercial digestive syrup.</title>
        <authorList>
            <person name="Thorat V."/>
            <person name="Kirdat K."/>
            <person name="Tiwarekar B."/>
            <person name="Yadav A."/>
        </authorList>
    </citation>
    <scope>NUCLEOTIDE SEQUENCE [LARGE SCALE GENOMIC DNA]</scope>
    <source>
        <strain evidence="9 10">UniB3</strain>
    </source>
</reference>
<sequence>MLGSCIENSWFSAYLVDLGFSVSQAATIFSAFGIMVALGSWLSGICVEVWGAKKIMLIGLIAYLAFSIPFMLFALPSENYLAILLLYMGRGLGYPLFCYSFLVWLTIDVDVSIQGRATSYFWICYNLGFTIIGPVFAVQLIPFIGETAVIWVGIVLSIVGSLLALFLTKKKFIIKERDTTPLVEIKEGILIMFKRPRIGTAVIVKTINGLGTYGFVVVLPVFLINKGYSMAEWSTIWGATFISNQIFNVIFGYLGDKIGFRKTIQLFGGTLTGVATIAVYLVPQLFGYNYWLFFLAMCFWGAGLAGFVPMSPLVPLMAPDNKGAANSAVNFGSGLGNFVGPALVSLLVVFGTGAVMYTMAALYLISVILTAFLKTPDELHQPLKDEAA</sequence>
<evidence type="ECO:0000313" key="10">
    <source>
        <dbReference type="Proteomes" id="UP000588491"/>
    </source>
</evidence>
<evidence type="ECO:0000256" key="1">
    <source>
        <dbReference type="ARBA" id="ARBA00004651"/>
    </source>
</evidence>
<evidence type="ECO:0000256" key="6">
    <source>
        <dbReference type="ARBA" id="ARBA00023136"/>
    </source>
</evidence>
<dbReference type="GO" id="GO:0005886">
    <property type="term" value="C:plasma membrane"/>
    <property type="evidence" value="ECO:0007669"/>
    <property type="project" value="UniProtKB-SubCell"/>
</dbReference>
<feature type="transmembrane region" description="Helical" evidence="7">
    <location>
        <begin position="20"/>
        <end position="43"/>
    </location>
</feature>
<evidence type="ECO:0000256" key="3">
    <source>
        <dbReference type="ARBA" id="ARBA00022475"/>
    </source>
</evidence>
<dbReference type="InterPro" id="IPR004748">
    <property type="entry name" value="Polyol_permease-like"/>
</dbReference>
<dbReference type="NCBIfam" id="TIGR00897">
    <property type="entry name" value="2A0118"/>
    <property type="match status" value="1"/>
</dbReference>
<feature type="transmembrane region" description="Helical" evidence="7">
    <location>
        <begin position="202"/>
        <end position="224"/>
    </location>
</feature>
<feature type="transmembrane region" description="Helical" evidence="7">
    <location>
        <begin position="236"/>
        <end position="254"/>
    </location>
</feature>
<evidence type="ECO:0000259" key="8">
    <source>
        <dbReference type="PROSITE" id="PS50850"/>
    </source>
</evidence>